<evidence type="ECO:0000313" key="2">
    <source>
        <dbReference type="Proteomes" id="UP000017081"/>
    </source>
</evidence>
<sequence length="203" mass="23214">MKARLYILNGDIGVELKELSAIEKEDILISSDEISSYTIKYDPIDSKAECNVPVNVSYIIKGKIISEVKDTEKKNSDFLLGNTEFDSSWSKIPQNYYDDVRKLVTTTYSGLNLSPETLNDNVTKLNSRNLIKLKYWMEAFFKVPERTAILELIKNGYTELHVLENAYAYLLEEKGTTGDGNGEFNLVIKQKKRFDKKYIVSIS</sequence>
<dbReference type="AlphaFoldDB" id="U7V9X1"/>
<evidence type="ECO:0000313" key="1">
    <source>
        <dbReference type="EMBL" id="ERT68325.1"/>
    </source>
</evidence>
<organism evidence="1 2">
    <name type="scientific">Cetobacterium somerae ATCC BAA-474</name>
    <dbReference type="NCBI Taxonomy" id="1319815"/>
    <lineage>
        <taxon>Bacteria</taxon>
        <taxon>Fusobacteriati</taxon>
        <taxon>Fusobacteriota</taxon>
        <taxon>Fusobacteriia</taxon>
        <taxon>Fusobacteriales</taxon>
        <taxon>Fusobacteriaceae</taxon>
        <taxon>Cetobacterium</taxon>
    </lineage>
</organism>
<dbReference type="HOGENOM" id="CLU_1346889_0_0_0"/>
<accession>U7V9X1</accession>
<protein>
    <submittedName>
        <fullName evidence="1">Uncharacterized protein</fullName>
    </submittedName>
</protein>
<dbReference type="EMBL" id="AXZF01000067">
    <property type="protein sequence ID" value="ERT68325.1"/>
    <property type="molecule type" value="Genomic_DNA"/>
</dbReference>
<dbReference type="Proteomes" id="UP000017081">
    <property type="component" value="Unassembled WGS sequence"/>
</dbReference>
<dbReference type="RefSeq" id="WP_023051250.1">
    <property type="nucleotide sequence ID" value="NZ_CP173062.2"/>
</dbReference>
<proteinExistence type="predicted"/>
<gene>
    <name evidence="1" type="ORF">HMPREF0202_01714</name>
</gene>
<dbReference type="STRING" id="1319815.HMPREF0202_01714"/>
<reference evidence="1 2" key="1">
    <citation type="submission" date="2013-08" db="EMBL/GenBank/DDBJ databases">
        <authorList>
            <person name="Weinstock G."/>
            <person name="Sodergren E."/>
            <person name="Wylie T."/>
            <person name="Fulton L."/>
            <person name="Fulton R."/>
            <person name="Fronick C."/>
            <person name="O'Laughlin M."/>
            <person name="Godfrey J."/>
            <person name="Miner T."/>
            <person name="Herter B."/>
            <person name="Appelbaum E."/>
            <person name="Cordes M."/>
            <person name="Lek S."/>
            <person name="Wollam A."/>
            <person name="Pepin K.H."/>
            <person name="Palsikar V.B."/>
            <person name="Mitreva M."/>
            <person name="Wilson R.K."/>
        </authorList>
    </citation>
    <scope>NUCLEOTIDE SEQUENCE [LARGE SCALE GENOMIC DNA]</scope>
    <source>
        <strain evidence="1 2">ATCC BAA-474</strain>
    </source>
</reference>
<name>U7V9X1_9FUSO</name>
<keyword evidence="2" id="KW-1185">Reference proteome</keyword>
<comment type="caution">
    <text evidence="1">The sequence shown here is derived from an EMBL/GenBank/DDBJ whole genome shotgun (WGS) entry which is preliminary data.</text>
</comment>